<dbReference type="InterPro" id="IPR000740">
    <property type="entry name" value="GrpE"/>
</dbReference>
<dbReference type="GO" id="GO:0042803">
    <property type="term" value="F:protein homodimerization activity"/>
    <property type="evidence" value="ECO:0007669"/>
    <property type="project" value="InterPro"/>
</dbReference>
<comment type="function">
    <text evidence="7 10 11">Participates actively in the response to hyperosmotic and heat shock by preventing the aggregation of stress-denatured proteins, in association with DnaK and GrpE. It is the nucleotide exchange factor for DnaK and may function as a thermosensor. Unfolded proteins bind initially to DnaJ; upon interaction with the DnaJ-bound protein, DnaK hydrolyzes its bound ATP, resulting in the formation of a stable complex. GrpE releases ADP from DnaK; ATP binding to DnaK triggers the release of the substrate protein, thus completing the reaction cycle. Several rounds of ATP-dependent interactions between DnaJ, DnaK and GrpE are required for fully efficient folding.</text>
</comment>
<dbReference type="PRINTS" id="PR00773">
    <property type="entry name" value="GRPEPROTEIN"/>
</dbReference>
<feature type="compositionally biased region" description="Acidic residues" evidence="13">
    <location>
        <begin position="68"/>
        <end position="78"/>
    </location>
</feature>
<reference evidence="14 15" key="1">
    <citation type="submission" date="2016-11" db="EMBL/GenBank/DDBJ databases">
        <authorList>
            <person name="Jaros S."/>
            <person name="Januszkiewicz K."/>
            <person name="Wedrychowicz H."/>
        </authorList>
    </citation>
    <scope>NUCLEOTIDE SEQUENCE [LARGE SCALE GENOMIC DNA]</scope>
    <source>
        <strain evidence="14 15">DSM 16010</strain>
    </source>
</reference>
<dbReference type="PANTHER" id="PTHR21237">
    <property type="entry name" value="GRPE PROTEIN"/>
    <property type="match status" value="1"/>
</dbReference>
<evidence type="ECO:0000256" key="12">
    <source>
        <dbReference type="RuleBase" id="RU004478"/>
    </source>
</evidence>
<evidence type="ECO:0000256" key="10">
    <source>
        <dbReference type="HAMAP-Rule" id="MF_01151"/>
    </source>
</evidence>
<dbReference type="GO" id="GO:0051082">
    <property type="term" value="F:unfolded protein binding"/>
    <property type="evidence" value="ECO:0007669"/>
    <property type="project" value="TreeGrafter"/>
</dbReference>
<dbReference type="SUPFAM" id="SSF58014">
    <property type="entry name" value="Coiled-coil domain of nucleotide exchange factor GrpE"/>
    <property type="match status" value="1"/>
</dbReference>
<gene>
    <name evidence="10" type="primary">grpE</name>
    <name evidence="14" type="ORF">SAMN02745189_00514</name>
</gene>
<dbReference type="EMBL" id="FRCF01000002">
    <property type="protein sequence ID" value="SHL56244.1"/>
    <property type="molecule type" value="Genomic_DNA"/>
</dbReference>
<evidence type="ECO:0000313" key="14">
    <source>
        <dbReference type="EMBL" id="SHL56244.1"/>
    </source>
</evidence>
<dbReference type="GO" id="GO:0005737">
    <property type="term" value="C:cytoplasm"/>
    <property type="evidence" value="ECO:0007669"/>
    <property type="project" value="UniProtKB-SubCell"/>
</dbReference>
<keyword evidence="4 10" id="KW-0963">Cytoplasm</keyword>
<dbReference type="HAMAP" id="MF_01151">
    <property type="entry name" value="GrpE"/>
    <property type="match status" value="1"/>
</dbReference>
<feature type="compositionally biased region" description="Basic and acidic residues" evidence="13">
    <location>
        <begin position="1"/>
        <end position="13"/>
    </location>
</feature>
<comment type="subunit">
    <text evidence="3 10">Homodimer.</text>
</comment>
<comment type="subcellular location">
    <subcellularLocation>
        <location evidence="1 10">Cytoplasm</location>
    </subcellularLocation>
</comment>
<evidence type="ECO:0000256" key="8">
    <source>
        <dbReference type="ARBA" id="ARBA00072274"/>
    </source>
</evidence>
<dbReference type="GO" id="GO:0051087">
    <property type="term" value="F:protein-folding chaperone binding"/>
    <property type="evidence" value="ECO:0007669"/>
    <property type="project" value="InterPro"/>
</dbReference>
<dbReference type="PANTHER" id="PTHR21237:SF23">
    <property type="entry name" value="GRPE PROTEIN HOMOLOG, MITOCHONDRIAL"/>
    <property type="match status" value="1"/>
</dbReference>
<dbReference type="Gene3D" id="3.90.20.20">
    <property type="match status" value="1"/>
</dbReference>
<dbReference type="Pfam" id="PF01025">
    <property type="entry name" value="GrpE"/>
    <property type="match status" value="1"/>
</dbReference>
<dbReference type="Gene3D" id="2.30.22.10">
    <property type="entry name" value="Head domain of nucleotide exchange factor GrpE"/>
    <property type="match status" value="1"/>
</dbReference>
<evidence type="ECO:0000256" key="7">
    <source>
        <dbReference type="ARBA" id="ARBA00053401"/>
    </source>
</evidence>
<evidence type="ECO:0000256" key="5">
    <source>
        <dbReference type="ARBA" id="ARBA00023016"/>
    </source>
</evidence>
<dbReference type="STRING" id="1123231.SAMN02745189_00514"/>
<dbReference type="GO" id="GO:0000774">
    <property type="term" value="F:adenyl-nucleotide exchange factor activity"/>
    <property type="evidence" value="ECO:0007669"/>
    <property type="project" value="InterPro"/>
</dbReference>
<keyword evidence="6 10" id="KW-0143">Chaperone</keyword>
<dbReference type="InterPro" id="IPR009012">
    <property type="entry name" value="GrpE_head"/>
</dbReference>
<dbReference type="CDD" id="cd00446">
    <property type="entry name" value="GrpE"/>
    <property type="match status" value="1"/>
</dbReference>
<comment type="similarity">
    <text evidence="2 10 12">Belongs to the GrpE family.</text>
</comment>
<evidence type="ECO:0000256" key="13">
    <source>
        <dbReference type="SAM" id="MobiDB-lite"/>
    </source>
</evidence>
<organism evidence="14 15">
    <name type="scientific">Lacicoccus alkaliphilus DSM 16010</name>
    <dbReference type="NCBI Taxonomy" id="1123231"/>
    <lineage>
        <taxon>Bacteria</taxon>
        <taxon>Bacillati</taxon>
        <taxon>Bacillota</taxon>
        <taxon>Bacilli</taxon>
        <taxon>Bacillales</taxon>
        <taxon>Salinicoccaceae</taxon>
        <taxon>Lacicoccus</taxon>
    </lineage>
</organism>
<evidence type="ECO:0000256" key="3">
    <source>
        <dbReference type="ARBA" id="ARBA00011738"/>
    </source>
</evidence>
<name>A0A1M7BMM5_9BACL</name>
<sequence>MFDNEKNQKVKDDLTEENVLKQNVEEDSTDEKEQRINEDPTQEESASEEVEETAESESFEESSAVSEETADEIDETQQELEKLKEEAKKYEDKYFKLYAEFENFKRRNKQEIDLNNKYKDQKFAENLLPVLDNLERAMEIEGDNESFASLKKGVEMVYNDFLNIFSKHDITVIEAKGKEFDPNFHQAVMTESSSEDSGIVIEEFQKGYQLKDRVIRASMVKVSE</sequence>
<dbReference type="RefSeq" id="WP_245772727.1">
    <property type="nucleotide sequence ID" value="NZ_FRCF01000002.1"/>
</dbReference>
<evidence type="ECO:0000256" key="11">
    <source>
        <dbReference type="RuleBase" id="RU000639"/>
    </source>
</evidence>
<keyword evidence="15" id="KW-1185">Reference proteome</keyword>
<dbReference type="SUPFAM" id="SSF51064">
    <property type="entry name" value="Head domain of nucleotide exchange factor GrpE"/>
    <property type="match status" value="1"/>
</dbReference>
<dbReference type="NCBIfam" id="NF010738">
    <property type="entry name" value="PRK14140.1"/>
    <property type="match status" value="1"/>
</dbReference>
<dbReference type="PROSITE" id="PS01071">
    <property type="entry name" value="GRPE"/>
    <property type="match status" value="1"/>
</dbReference>
<evidence type="ECO:0000256" key="6">
    <source>
        <dbReference type="ARBA" id="ARBA00023186"/>
    </source>
</evidence>
<accession>A0A1M7BMM5</accession>
<evidence type="ECO:0000256" key="1">
    <source>
        <dbReference type="ARBA" id="ARBA00004496"/>
    </source>
</evidence>
<dbReference type="GO" id="GO:0006457">
    <property type="term" value="P:protein folding"/>
    <property type="evidence" value="ECO:0007669"/>
    <property type="project" value="InterPro"/>
</dbReference>
<protein>
    <recommendedName>
        <fullName evidence="8 10">Protein GrpE</fullName>
    </recommendedName>
    <alternativeName>
        <fullName evidence="9 10">HSP-70 cofactor</fullName>
    </alternativeName>
</protein>
<evidence type="ECO:0000313" key="15">
    <source>
        <dbReference type="Proteomes" id="UP000184206"/>
    </source>
</evidence>
<feature type="compositionally biased region" description="Acidic residues" evidence="13">
    <location>
        <begin position="40"/>
        <end position="60"/>
    </location>
</feature>
<dbReference type="FunFam" id="2.30.22.10:FF:000001">
    <property type="entry name" value="Protein GrpE"/>
    <property type="match status" value="1"/>
</dbReference>
<keyword evidence="5 10" id="KW-0346">Stress response</keyword>
<proteinExistence type="inferred from homology"/>
<evidence type="ECO:0000256" key="2">
    <source>
        <dbReference type="ARBA" id="ARBA00009054"/>
    </source>
</evidence>
<dbReference type="Proteomes" id="UP000184206">
    <property type="component" value="Unassembled WGS sequence"/>
</dbReference>
<feature type="region of interest" description="Disordered" evidence="13">
    <location>
        <begin position="1"/>
        <end position="79"/>
    </location>
</feature>
<evidence type="ECO:0000256" key="4">
    <source>
        <dbReference type="ARBA" id="ARBA00022490"/>
    </source>
</evidence>
<dbReference type="InterPro" id="IPR013805">
    <property type="entry name" value="GrpE_CC"/>
</dbReference>
<dbReference type="AlphaFoldDB" id="A0A1M7BMM5"/>
<evidence type="ECO:0000256" key="9">
    <source>
        <dbReference type="ARBA" id="ARBA00076414"/>
    </source>
</evidence>